<feature type="domain" description="pPIWI-RE RNaseH" evidence="1">
    <location>
        <begin position="737"/>
        <end position="1062"/>
    </location>
</feature>
<dbReference type="eggNOG" id="ENOG502ZBCP">
    <property type="taxonomic scope" value="Bacteria"/>
</dbReference>
<dbReference type="OrthoDB" id="8967587at2"/>
<accession>A3IJB8</accession>
<evidence type="ECO:0000259" key="3">
    <source>
        <dbReference type="Pfam" id="PF18157"/>
    </source>
</evidence>
<dbReference type="InterPro" id="IPR024996">
    <property type="entry name" value="RNaseH_pPIWI_RE"/>
</dbReference>
<dbReference type="Proteomes" id="UP000003781">
    <property type="component" value="Unassembled WGS sequence"/>
</dbReference>
<dbReference type="AlphaFoldDB" id="A3IJB8"/>
<feature type="domain" description="Prokaryotic pPIWI-RE MID" evidence="3">
    <location>
        <begin position="567"/>
        <end position="716"/>
    </location>
</feature>
<dbReference type="EMBL" id="AAXW01000002">
    <property type="protein sequence ID" value="EAZ93900.1"/>
    <property type="molecule type" value="Genomic_DNA"/>
</dbReference>
<protein>
    <recommendedName>
        <fullName evidence="6">DUF3893 domain-containing protein</fullName>
    </recommendedName>
</protein>
<sequence length="1074" mass="123219">MTKSTDKHQELEPIKMYELNPFAREDFSKKVGRFTLILLTQNHLNKFAFLMLRKLEVLLPQKYIQLGDAKTTATIPLVFTVPNDLSPVTVDGWTISWTSEALANFSKILEDIKQIKNLPYASLRGLLEVRLSNVTRIESDMGLSKSAINSNKYRNPFAYLEGGDKEQILKKLKPVLNDWLENYFASYIKKEGVDENIIEQLRELQEDNLLLSIEPFQSQIFPWLQYKGSGTTKPKDKYSYPALADYLARLIAEHDIFTELGGIKRIITSKSGNSVQLVTNPIKLENKGLFSLFVDLEIVTFPSLPQPLITVDIGKKRWLSSLKENSFDFNAINGYIFSKNHSDRIFNFKLNRRQNKETNQYSWQPDSSFAALQRELNLPLNISNGQQIVQNSASTKDCQVLLTYRNGIQEKNHDIKAGVPEKDKLEAFEAITQILATVGIKPFKDYSKVKFRKGMAHSNNIAGSRNINTPTSVNTIFESLESKDVSDSEKKSPDEMSHQEINNLLKEYFDFELSEKGIKSLKLNSNKKNQTKELKQLLSANKIAIQQLYPDETPFLKIFHDSKHYKTVGLLKAVIEMLWGDKLEIQLQKLPDNTHGPKVVLPGNKLKSKARARKRVEAWTSVAKQMAEIKRPKFCLVMADEFYPDSNDKNKQLHDDNVNKPSTRKALASIGRSCVQFILPPQIWKISGDTKIEDFIIRAQASTKELLWAHSGRIDNIQEKVDKWFDDIEPKNRPKEIIAITIVRRNAGRKRGRLERTFLPIAIRTNVKTGLSEMCCCYEDSKTDWKPFTEALFDIANISPISLGNKKNIRINRFQEFVEQIISDSVDEGNNPVVMIDSSNCVQLWDWLSDRKLNTKDIDINGHKYMQDNWQGARIVRIRQDLAPGIIEDKVKYLAETYLEDARTKKELGADEDRKIGISAPSSPTGLYKLNLHNKTGCIVYLSIGKKTLHQNKRGASCYRKVEQDKYLETKLLSTKSKNQYQKVANKAGLKIKILEKQEPYTDQWPTPNPLEIVVALRQQDDKPDYLAGFVESLRYGYGHFNEWTKLSAPLFFERVVRDYISEFNLEEEEDKAD</sequence>
<dbReference type="Pfam" id="PF13032">
    <property type="entry name" value="RNaseH_pPIWI_RE"/>
    <property type="match status" value="1"/>
</dbReference>
<dbReference type="RefSeq" id="WP_008273420.1">
    <property type="nucleotide sequence ID" value="NZ_AAXW01000002.1"/>
</dbReference>
<feature type="domain" description="pPIWI-RE module N-terminal" evidence="2">
    <location>
        <begin position="79"/>
        <end position="461"/>
    </location>
</feature>
<gene>
    <name evidence="4" type="ORF">CY0110_18932</name>
</gene>
<proteinExistence type="predicted"/>
<dbReference type="InterPro" id="IPR040496">
    <property type="entry name" value="MID_pPIWI_RE"/>
</dbReference>
<evidence type="ECO:0000313" key="5">
    <source>
        <dbReference type="Proteomes" id="UP000003781"/>
    </source>
</evidence>
<organism evidence="4 5">
    <name type="scientific">Crocosphaera chwakensis CCY0110</name>
    <dbReference type="NCBI Taxonomy" id="391612"/>
    <lineage>
        <taxon>Bacteria</taxon>
        <taxon>Bacillati</taxon>
        <taxon>Cyanobacteriota</taxon>
        <taxon>Cyanophyceae</taxon>
        <taxon>Oscillatoriophycideae</taxon>
        <taxon>Chroococcales</taxon>
        <taxon>Aphanothecaceae</taxon>
        <taxon>Crocosphaera</taxon>
        <taxon>Crocosphaera chwakensis</taxon>
    </lineage>
</organism>
<evidence type="ECO:0000259" key="1">
    <source>
        <dbReference type="Pfam" id="PF13032"/>
    </source>
</evidence>
<evidence type="ECO:0008006" key="6">
    <source>
        <dbReference type="Google" id="ProtNLM"/>
    </source>
</evidence>
<name>A3IJB8_9CHRO</name>
<evidence type="ECO:0000259" key="2">
    <source>
        <dbReference type="Pfam" id="PF13111"/>
    </source>
</evidence>
<keyword evidence="5" id="KW-1185">Reference proteome</keyword>
<dbReference type="Pfam" id="PF18157">
    <property type="entry name" value="MID_pPIWI_RE"/>
    <property type="match status" value="1"/>
</dbReference>
<reference evidence="4 5" key="1">
    <citation type="submission" date="2007-03" db="EMBL/GenBank/DDBJ databases">
        <authorList>
            <person name="Stal L."/>
            <person name="Ferriera S."/>
            <person name="Johnson J."/>
            <person name="Kravitz S."/>
            <person name="Beeson K."/>
            <person name="Sutton G."/>
            <person name="Rogers Y.-H."/>
            <person name="Friedman R."/>
            <person name="Frazier M."/>
            <person name="Venter J.C."/>
        </authorList>
    </citation>
    <scope>NUCLEOTIDE SEQUENCE [LARGE SCALE GENOMIC DNA]</scope>
    <source>
        <strain evidence="4 5">CCY0110</strain>
    </source>
</reference>
<dbReference type="InterPro" id="IPR025085">
    <property type="entry name" value="pPIWI_RE_X"/>
</dbReference>
<evidence type="ECO:0000313" key="4">
    <source>
        <dbReference type="EMBL" id="EAZ93900.1"/>
    </source>
</evidence>
<dbReference type="Pfam" id="PF13111">
    <property type="entry name" value="pPIWI_RE_X"/>
    <property type="match status" value="1"/>
</dbReference>
<comment type="caution">
    <text evidence="4">The sequence shown here is derived from an EMBL/GenBank/DDBJ whole genome shotgun (WGS) entry which is preliminary data.</text>
</comment>